<accession>A0A1I7T0K8</accession>
<sequence length="545" mass="62833">MSILPEKYFFIIIEHGKSAILDRGDKNIKLGDFFMVKYVFNSRATEANRAQHIITQIKPMNPLADVRIDEDNMGRKHVWLRTTAKCNDMVYLPKGKRVSRLYNDVFGYFIDMMDLVRVKNKLIDFEFKCKASENDKYSSIFVPVNIIGYLDLPKEFDIKPTEQEHRLLTTGFVCSQIQPKGHRFVWANNLEKDAILNEQFCPVGVEVSGRWVEMIVNTVNNHVVGMVKIVADIFPTRIQCTVPEVEICFDYDGFFDNGGYHIFRNPDFGLICDPEKVVRNISEEQNYIGWVVRQKTSIPGCRWKISSFQRDIHPEISRQNARLSVADDYHHDSRDELPSSSQVEGDKFRSEEVSDRFDNDQSYMKQWNQDHSSDEVGYSSQSSGSRASTTDSEDENEQRKEVSSSLDDVVPARRRSRILSSNGDDQRSVGSNEHDNMNNYERDLQITENGNGERSSRASITGTVTPPRADYVSVSSNYGTPVRDIAPSAEKPKYSSDQELKFLQKKLQSYHSLVKFFTDNKKVFNEMLKQNRDKLDELMELQCEK</sequence>
<feature type="region of interest" description="Disordered" evidence="1">
    <location>
        <begin position="331"/>
        <end position="476"/>
    </location>
</feature>
<dbReference type="WBParaSite" id="Csp11.Scaffold448.g1262.t1">
    <property type="protein sequence ID" value="Csp11.Scaffold448.g1262.t1"/>
    <property type="gene ID" value="Csp11.Scaffold448.g1262"/>
</dbReference>
<dbReference type="PANTHER" id="PTHR38607:SF2">
    <property type="entry name" value="DUF4210 DOMAIN-CONTAINING PROTEIN"/>
    <property type="match status" value="1"/>
</dbReference>
<dbReference type="PANTHER" id="PTHR38607">
    <property type="entry name" value="PROTEIN CBG00180-RELATED"/>
    <property type="match status" value="1"/>
</dbReference>
<evidence type="ECO:0000313" key="2">
    <source>
        <dbReference type="Proteomes" id="UP000095282"/>
    </source>
</evidence>
<organism evidence="2 3">
    <name type="scientific">Caenorhabditis tropicalis</name>
    <dbReference type="NCBI Taxonomy" id="1561998"/>
    <lineage>
        <taxon>Eukaryota</taxon>
        <taxon>Metazoa</taxon>
        <taxon>Ecdysozoa</taxon>
        <taxon>Nematoda</taxon>
        <taxon>Chromadorea</taxon>
        <taxon>Rhabditida</taxon>
        <taxon>Rhabditina</taxon>
        <taxon>Rhabditomorpha</taxon>
        <taxon>Rhabditoidea</taxon>
        <taxon>Rhabditidae</taxon>
        <taxon>Peloderinae</taxon>
        <taxon>Caenorhabditis</taxon>
    </lineage>
</organism>
<feature type="compositionally biased region" description="Low complexity" evidence="1">
    <location>
        <begin position="375"/>
        <end position="390"/>
    </location>
</feature>
<feature type="compositionally biased region" description="Polar residues" evidence="1">
    <location>
        <begin position="446"/>
        <end position="464"/>
    </location>
</feature>
<feature type="compositionally biased region" description="Basic and acidic residues" evidence="1">
    <location>
        <begin position="344"/>
        <end position="359"/>
    </location>
</feature>
<dbReference type="eggNOG" id="ENOG502THRY">
    <property type="taxonomic scope" value="Eukaryota"/>
</dbReference>
<feature type="compositionally biased region" description="Basic and acidic residues" evidence="1">
    <location>
        <begin position="424"/>
        <end position="445"/>
    </location>
</feature>
<reference evidence="3" key="1">
    <citation type="submission" date="2016-11" db="UniProtKB">
        <authorList>
            <consortium name="WormBaseParasite"/>
        </authorList>
    </citation>
    <scope>IDENTIFICATION</scope>
</reference>
<feature type="compositionally biased region" description="Polar residues" evidence="1">
    <location>
        <begin position="360"/>
        <end position="370"/>
    </location>
</feature>
<evidence type="ECO:0000313" key="3">
    <source>
        <dbReference type="WBParaSite" id="Csp11.Scaffold448.g1262.t1"/>
    </source>
</evidence>
<dbReference type="Proteomes" id="UP000095282">
    <property type="component" value="Unplaced"/>
</dbReference>
<dbReference type="AlphaFoldDB" id="A0A1I7T0K8"/>
<name>A0A1I7T0K8_9PELO</name>
<proteinExistence type="predicted"/>
<keyword evidence="2" id="KW-1185">Reference proteome</keyword>
<evidence type="ECO:0000256" key="1">
    <source>
        <dbReference type="SAM" id="MobiDB-lite"/>
    </source>
</evidence>
<protein>
    <submittedName>
        <fullName evidence="3">Uncharacterized protein</fullName>
    </submittedName>
</protein>